<accession>A0AAD7WU73</accession>
<organism evidence="1 2">
    <name type="scientific">Aldrovandia affinis</name>
    <dbReference type="NCBI Taxonomy" id="143900"/>
    <lineage>
        <taxon>Eukaryota</taxon>
        <taxon>Metazoa</taxon>
        <taxon>Chordata</taxon>
        <taxon>Craniata</taxon>
        <taxon>Vertebrata</taxon>
        <taxon>Euteleostomi</taxon>
        <taxon>Actinopterygii</taxon>
        <taxon>Neopterygii</taxon>
        <taxon>Teleostei</taxon>
        <taxon>Notacanthiformes</taxon>
        <taxon>Halosauridae</taxon>
        <taxon>Aldrovandia</taxon>
    </lineage>
</organism>
<evidence type="ECO:0000313" key="2">
    <source>
        <dbReference type="Proteomes" id="UP001221898"/>
    </source>
</evidence>
<proteinExistence type="predicted"/>
<protein>
    <submittedName>
        <fullName evidence="1">Uncharacterized protein</fullName>
    </submittedName>
</protein>
<dbReference type="AlphaFoldDB" id="A0AAD7WU73"/>
<comment type="caution">
    <text evidence="1">The sequence shown here is derived from an EMBL/GenBank/DDBJ whole genome shotgun (WGS) entry which is preliminary data.</text>
</comment>
<evidence type="ECO:0000313" key="1">
    <source>
        <dbReference type="EMBL" id="KAJ8408449.1"/>
    </source>
</evidence>
<reference evidence="1" key="1">
    <citation type="journal article" date="2023" name="Science">
        <title>Genome structures resolve the early diversification of teleost fishes.</title>
        <authorList>
            <person name="Parey E."/>
            <person name="Louis A."/>
            <person name="Montfort J."/>
            <person name="Bouchez O."/>
            <person name="Roques C."/>
            <person name="Iampietro C."/>
            <person name="Lluch J."/>
            <person name="Castinel A."/>
            <person name="Donnadieu C."/>
            <person name="Desvignes T."/>
            <person name="Floi Bucao C."/>
            <person name="Jouanno E."/>
            <person name="Wen M."/>
            <person name="Mejri S."/>
            <person name="Dirks R."/>
            <person name="Jansen H."/>
            <person name="Henkel C."/>
            <person name="Chen W.J."/>
            <person name="Zahm M."/>
            <person name="Cabau C."/>
            <person name="Klopp C."/>
            <person name="Thompson A.W."/>
            <person name="Robinson-Rechavi M."/>
            <person name="Braasch I."/>
            <person name="Lecointre G."/>
            <person name="Bobe J."/>
            <person name="Postlethwait J.H."/>
            <person name="Berthelot C."/>
            <person name="Roest Crollius H."/>
            <person name="Guiguen Y."/>
        </authorList>
    </citation>
    <scope>NUCLEOTIDE SEQUENCE</scope>
    <source>
        <strain evidence="1">NC1722</strain>
    </source>
</reference>
<dbReference type="Proteomes" id="UP001221898">
    <property type="component" value="Unassembled WGS sequence"/>
</dbReference>
<keyword evidence="2" id="KW-1185">Reference proteome</keyword>
<sequence length="92" mass="9838">MKNERKGFPIGKVTFVQDEKSPAWACGAERGARSDSGSSSGSGLVVSKAAECLPSGQQDPAELRKQLPCCLKDRSSWVRTGWVGLCIAQPSR</sequence>
<gene>
    <name evidence="1" type="ORF">AAFF_G00258630</name>
</gene>
<name>A0AAD7WU73_9TELE</name>
<dbReference type="EMBL" id="JAINUG010000035">
    <property type="protein sequence ID" value="KAJ8408449.1"/>
    <property type="molecule type" value="Genomic_DNA"/>
</dbReference>